<evidence type="ECO:0000259" key="7">
    <source>
        <dbReference type="PROSITE" id="PS50287"/>
    </source>
</evidence>
<proteinExistence type="predicted"/>
<evidence type="ECO:0000313" key="9">
    <source>
        <dbReference type="Proteomes" id="UP001055712"/>
    </source>
</evidence>
<dbReference type="Pfam" id="PF00530">
    <property type="entry name" value="SRCR"/>
    <property type="match status" value="6"/>
</dbReference>
<protein>
    <recommendedName>
        <fullName evidence="7">SRCR domain-containing protein</fullName>
    </recommendedName>
</protein>
<evidence type="ECO:0000256" key="6">
    <source>
        <dbReference type="SAM" id="SignalP"/>
    </source>
</evidence>
<evidence type="ECO:0000256" key="4">
    <source>
        <dbReference type="ARBA" id="ARBA00023180"/>
    </source>
</evidence>
<keyword evidence="3" id="KW-1015">Disulfide bond</keyword>
<dbReference type="InterPro" id="IPR036772">
    <property type="entry name" value="SRCR-like_dom_sf"/>
</dbReference>
<comment type="caution">
    <text evidence="8">The sequence shown here is derived from an EMBL/GenBank/DDBJ whole genome shotgun (WGS) entry which is preliminary data.</text>
</comment>
<dbReference type="EMBL" id="SIDB01000010">
    <property type="protein sequence ID" value="KAI3427179.1"/>
    <property type="molecule type" value="Genomic_DNA"/>
</dbReference>
<feature type="region of interest" description="Disordered" evidence="5">
    <location>
        <begin position="183"/>
        <end position="221"/>
    </location>
</feature>
<feature type="domain" description="SRCR" evidence="7">
    <location>
        <begin position="46"/>
        <end position="141"/>
    </location>
</feature>
<dbReference type="GO" id="GO:0016020">
    <property type="term" value="C:membrane"/>
    <property type="evidence" value="ECO:0007669"/>
    <property type="project" value="InterPro"/>
</dbReference>
<keyword evidence="1 6" id="KW-0732">Signal</keyword>
<evidence type="ECO:0000313" key="8">
    <source>
        <dbReference type="EMBL" id="KAI3427179.1"/>
    </source>
</evidence>
<feature type="domain" description="SRCR" evidence="7">
    <location>
        <begin position="661"/>
        <end position="768"/>
    </location>
</feature>
<dbReference type="SMART" id="SM00202">
    <property type="entry name" value="SR"/>
    <property type="match status" value="6"/>
</dbReference>
<evidence type="ECO:0000256" key="3">
    <source>
        <dbReference type="ARBA" id="ARBA00023157"/>
    </source>
</evidence>
<feature type="signal peptide" evidence="6">
    <location>
        <begin position="1"/>
        <end position="23"/>
    </location>
</feature>
<dbReference type="SUPFAM" id="SSF56487">
    <property type="entry name" value="SRCR-like"/>
    <property type="match status" value="6"/>
</dbReference>
<dbReference type="PROSITE" id="PS50287">
    <property type="entry name" value="SRCR_2"/>
    <property type="match status" value="6"/>
</dbReference>
<feature type="compositionally biased region" description="Pro residues" evidence="5">
    <location>
        <begin position="193"/>
        <end position="216"/>
    </location>
</feature>
<keyword evidence="2" id="KW-0677">Repeat</keyword>
<gene>
    <name evidence="8" type="ORF">D9Q98_007116</name>
</gene>
<dbReference type="InterPro" id="IPR001190">
    <property type="entry name" value="SRCR"/>
</dbReference>
<feature type="domain" description="SRCR" evidence="7">
    <location>
        <begin position="540"/>
        <end position="654"/>
    </location>
</feature>
<keyword evidence="4" id="KW-0325">Glycoprotein</keyword>
<feature type="domain" description="SRCR" evidence="7">
    <location>
        <begin position="431"/>
        <end position="533"/>
    </location>
</feature>
<evidence type="ECO:0000256" key="5">
    <source>
        <dbReference type="SAM" id="MobiDB-lite"/>
    </source>
</evidence>
<feature type="domain" description="SRCR" evidence="7">
    <location>
        <begin position="222"/>
        <end position="310"/>
    </location>
</feature>
<evidence type="ECO:0000256" key="2">
    <source>
        <dbReference type="ARBA" id="ARBA00022737"/>
    </source>
</evidence>
<dbReference type="Proteomes" id="UP001055712">
    <property type="component" value="Unassembled WGS sequence"/>
</dbReference>
<name>A0A9D4TJJ4_CHLVU</name>
<evidence type="ECO:0000256" key="1">
    <source>
        <dbReference type="ARBA" id="ARBA00022729"/>
    </source>
</evidence>
<sequence length="770" mass="79436">MTGRASVLLLAVCALAHLHHVKGAPPLPDELFPGDGRVTAATVTLARLQGGSNALQGRLEIQMGGAWSAVCSAGFGQEEARVACRQAGLAGGAVSNSFPSGRLPFAVANIVCRGNEPNLAACKYSLTSACPGGKPAGLVCQKPAIVAVRLVRTQDQFTSGRRLAGYMPHASTPYIPVSPYAPGPESGFDPLNSPSPSPYSPSPSPSPYNAPSPAPSPDEGLAGRVEVLLSGNRWGTVCGTGFSDAVAQVVCRMAGLSGGRALRAGAYGAGNDPVRVGALKCNGGERNLTLCQYALQPDCDHSRDAAVQCTTPPPMPLRLVNGKRTRDYKGRLEVKIGGRWGTVCSAGGFNAAAARAVCAKLGLQGGRLHLGSDFGTTSLPILLAGVSCANGREPELSACLYSTNTAKCKHGQDVGVVCSRPSVESITLTPAKNVPGGFYGKKAFAVVKLISGKYGKVCRDGVTNKEARVICAQAGLVGGTLLPSTVVEPSSIVGYDRLLTNLRCQGSELSLTGCKYKLGGRCPSGKSVAVRCASGKLTKVRLVGGTSARSGRVEVMYGGRWVSVCPGPNDCFWCPPASVSGKTICRQLGLAFSKLADFGVGTTPFAIGDLFCERNAWDVAPSLQDCSFTTSASARSCLTYDGSGQRKPLGVVCTQPKINAVSLADTPDCPNCSPNTHAFVLVGLTSGVYGKVCRDGFNAKSAGVVCRQAGFKAGTLLPATTTEPESMAGLKFVVGSVRCAGTERYLAACPSRLQSTCASGKAAVIKCQGR</sequence>
<dbReference type="AlphaFoldDB" id="A0A9D4TJJ4"/>
<accession>A0A9D4TJJ4</accession>
<keyword evidence="9" id="KW-1185">Reference proteome</keyword>
<feature type="chain" id="PRO_5038736946" description="SRCR domain-containing protein" evidence="6">
    <location>
        <begin position="24"/>
        <end position="770"/>
    </location>
</feature>
<organism evidence="8 9">
    <name type="scientific">Chlorella vulgaris</name>
    <name type="common">Green alga</name>
    <dbReference type="NCBI Taxonomy" id="3077"/>
    <lineage>
        <taxon>Eukaryota</taxon>
        <taxon>Viridiplantae</taxon>
        <taxon>Chlorophyta</taxon>
        <taxon>core chlorophytes</taxon>
        <taxon>Trebouxiophyceae</taxon>
        <taxon>Chlorellales</taxon>
        <taxon>Chlorellaceae</taxon>
        <taxon>Chlorella clade</taxon>
        <taxon>Chlorella</taxon>
    </lineage>
</organism>
<dbReference type="PANTHER" id="PTHR19331:SF465">
    <property type="entry name" value="EGG PEPTIDE SPERACT RECEPTOR"/>
    <property type="match status" value="1"/>
</dbReference>
<dbReference type="PRINTS" id="PR00258">
    <property type="entry name" value="SPERACTRCPTR"/>
</dbReference>
<feature type="domain" description="SRCR" evidence="7">
    <location>
        <begin position="317"/>
        <end position="419"/>
    </location>
</feature>
<reference evidence="8" key="2">
    <citation type="submission" date="2020-11" db="EMBL/GenBank/DDBJ databases">
        <authorList>
            <person name="Cecchin M."/>
            <person name="Marcolungo L."/>
            <person name="Rossato M."/>
            <person name="Girolomoni L."/>
            <person name="Cosentino E."/>
            <person name="Cuine S."/>
            <person name="Li-Beisson Y."/>
            <person name="Delledonne M."/>
            <person name="Ballottari M."/>
        </authorList>
    </citation>
    <scope>NUCLEOTIDE SEQUENCE</scope>
    <source>
        <strain evidence="8">211/11P</strain>
        <tissue evidence="8">Whole cell</tissue>
    </source>
</reference>
<dbReference type="Gene3D" id="3.10.250.10">
    <property type="entry name" value="SRCR-like domain"/>
    <property type="match status" value="6"/>
</dbReference>
<reference evidence="8" key="1">
    <citation type="journal article" date="2019" name="Plant J.">
        <title>Chlorella vulgaris genome assembly and annotation reveals the molecular basis for metabolic acclimation to high light conditions.</title>
        <authorList>
            <person name="Cecchin M."/>
            <person name="Marcolungo L."/>
            <person name="Rossato M."/>
            <person name="Girolomoni L."/>
            <person name="Cosentino E."/>
            <person name="Cuine S."/>
            <person name="Li-Beisson Y."/>
            <person name="Delledonne M."/>
            <person name="Ballottari M."/>
        </authorList>
    </citation>
    <scope>NUCLEOTIDE SEQUENCE</scope>
    <source>
        <strain evidence="8">211/11P</strain>
    </source>
</reference>
<dbReference type="OrthoDB" id="536948at2759"/>
<dbReference type="PANTHER" id="PTHR19331">
    <property type="entry name" value="SCAVENGER RECEPTOR DOMAIN-CONTAINING"/>
    <property type="match status" value="1"/>
</dbReference>